<dbReference type="Proteomes" id="UP001550348">
    <property type="component" value="Unassembled WGS sequence"/>
</dbReference>
<dbReference type="EMBL" id="JBEXRX010000148">
    <property type="protein sequence ID" value="MEU0156069.1"/>
    <property type="molecule type" value="Genomic_DNA"/>
</dbReference>
<reference evidence="1 2" key="1">
    <citation type="submission" date="2024-06" db="EMBL/GenBank/DDBJ databases">
        <title>The Natural Products Discovery Center: Release of the First 8490 Sequenced Strains for Exploring Actinobacteria Biosynthetic Diversity.</title>
        <authorList>
            <person name="Kalkreuter E."/>
            <person name="Kautsar S.A."/>
            <person name="Yang D."/>
            <person name="Bader C.D."/>
            <person name="Teijaro C.N."/>
            <person name="Fluegel L."/>
            <person name="Davis C.M."/>
            <person name="Simpson J.R."/>
            <person name="Lauterbach L."/>
            <person name="Steele A.D."/>
            <person name="Gui C."/>
            <person name="Meng S."/>
            <person name="Li G."/>
            <person name="Viehrig K."/>
            <person name="Ye F."/>
            <person name="Su P."/>
            <person name="Kiefer A.F."/>
            <person name="Nichols A."/>
            <person name="Cepeda A.J."/>
            <person name="Yan W."/>
            <person name="Fan B."/>
            <person name="Jiang Y."/>
            <person name="Adhikari A."/>
            <person name="Zheng C.-J."/>
            <person name="Schuster L."/>
            <person name="Cowan T.M."/>
            <person name="Smanski M.J."/>
            <person name="Chevrette M.G."/>
            <person name="De Carvalho L.P.S."/>
            <person name="Shen B."/>
        </authorList>
    </citation>
    <scope>NUCLEOTIDE SEQUENCE [LARGE SCALE GENOMIC DNA]</scope>
    <source>
        <strain evidence="1 2">NPDC006286</strain>
    </source>
</reference>
<evidence type="ECO:0008006" key="3">
    <source>
        <dbReference type="Google" id="ProtNLM"/>
    </source>
</evidence>
<evidence type="ECO:0000313" key="2">
    <source>
        <dbReference type="Proteomes" id="UP001550348"/>
    </source>
</evidence>
<evidence type="ECO:0000313" key="1">
    <source>
        <dbReference type="EMBL" id="MEU0156069.1"/>
    </source>
</evidence>
<name>A0ABV2VTE0_9ACTN</name>
<feature type="non-terminal residue" evidence="1">
    <location>
        <position position="1"/>
    </location>
</feature>
<gene>
    <name evidence="1" type="ORF">ABZ071_30075</name>
</gene>
<keyword evidence="2" id="KW-1185">Reference proteome</keyword>
<proteinExistence type="predicted"/>
<sequence length="69" mass="7997">ARPNTFGWLVRNRRLARDYERLTANSEAMIKVAMIRLMTIRLAGQNIRWSNATEREAARRINAEQIIAA</sequence>
<accession>A0ABV2VTE0</accession>
<organism evidence="1 2">
    <name type="scientific">Micromonospora fulviviridis</name>
    <dbReference type="NCBI Taxonomy" id="47860"/>
    <lineage>
        <taxon>Bacteria</taxon>
        <taxon>Bacillati</taxon>
        <taxon>Actinomycetota</taxon>
        <taxon>Actinomycetes</taxon>
        <taxon>Micromonosporales</taxon>
        <taxon>Micromonosporaceae</taxon>
        <taxon>Micromonospora</taxon>
    </lineage>
</organism>
<comment type="caution">
    <text evidence="1">The sequence shown here is derived from an EMBL/GenBank/DDBJ whole genome shotgun (WGS) entry which is preliminary data.</text>
</comment>
<protein>
    <recommendedName>
        <fullName evidence="3">IS5/IS1182 family transposase</fullName>
    </recommendedName>
</protein>